<evidence type="ECO:0000256" key="1">
    <source>
        <dbReference type="SAM" id="MobiDB-lite"/>
    </source>
</evidence>
<dbReference type="GO" id="GO:0009307">
    <property type="term" value="P:DNA restriction-modification system"/>
    <property type="evidence" value="ECO:0007669"/>
    <property type="project" value="InterPro"/>
</dbReference>
<feature type="domain" description="Restriction endonuclease type IV Mrr" evidence="3">
    <location>
        <begin position="99"/>
        <end position="202"/>
    </location>
</feature>
<dbReference type="GO" id="GO:0015666">
    <property type="term" value="F:restriction endodeoxyribonuclease activity"/>
    <property type="evidence" value="ECO:0007669"/>
    <property type="project" value="TreeGrafter"/>
</dbReference>
<keyword evidence="6" id="KW-0255">Endonuclease</keyword>
<dbReference type="EMBL" id="VJMZ01000001">
    <property type="protein sequence ID" value="TRM12878.1"/>
    <property type="molecule type" value="Genomic_DNA"/>
</dbReference>
<accession>A0A549YLW5</accession>
<keyword evidence="2" id="KW-1133">Transmembrane helix</keyword>
<comment type="caution">
    <text evidence="6">The sequence shown here is derived from an EMBL/GenBank/DDBJ whole genome shotgun (WGS) entry which is preliminary data.</text>
</comment>
<proteinExistence type="predicted"/>
<keyword evidence="6" id="KW-0378">Hydrolase</keyword>
<evidence type="ECO:0000313" key="5">
    <source>
        <dbReference type="EMBL" id="TRM08804.1"/>
    </source>
</evidence>
<dbReference type="EMBL" id="VJMZ01000003">
    <property type="protein sequence ID" value="TRM08804.1"/>
    <property type="molecule type" value="Genomic_DNA"/>
</dbReference>
<protein>
    <submittedName>
        <fullName evidence="6">Restriction endonuclease</fullName>
    </submittedName>
</protein>
<dbReference type="Gene3D" id="3.40.1350.10">
    <property type="match status" value="1"/>
</dbReference>
<organism evidence="6 7">
    <name type="scientific">Lentibacillus cibarius</name>
    <dbReference type="NCBI Taxonomy" id="2583219"/>
    <lineage>
        <taxon>Bacteria</taxon>
        <taxon>Bacillati</taxon>
        <taxon>Bacillota</taxon>
        <taxon>Bacilli</taxon>
        <taxon>Bacillales</taxon>
        <taxon>Bacillaceae</taxon>
        <taxon>Lentibacillus</taxon>
    </lineage>
</organism>
<evidence type="ECO:0000313" key="6">
    <source>
        <dbReference type="EMBL" id="TRM12878.1"/>
    </source>
</evidence>
<name>A0A549YLW5_9BACI</name>
<dbReference type="EMBL" id="VJMZ01000003">
    <property type="protein sequence ID" value="TRM08776.1"/>
    <property type="molecule type" value="Genomic_DNA"/>
</dbReference>
<keyword evidence="2" id="KW-0812">Transmembrane</keyword>
<dbReference type="PANTHER" id="PTHR30015:SF7">
    <property type="entry name" value="TYPE IV METHYL-DIRECTED RESTRICTION ENZYME ECOKMRR"/>
    <property type="match status" value="1"/>
</dbReference>
<keyword evidence="7" id="KW-1185">Reference proteome</keyword>
<reference evidence="6 7" key="1">
    <citation type="submission" date="2019-07" db="EMBL/GenBank/DDBJ databases">
        <title>Genomic analysis of Lentibacillus sp. NKC851-2.</title>
        <authorList>
            <person name="Oh Y.J."/>
        </authorList>
    </citation>
    <scope>NUCLEOTIDE SEQUENCE [LARGE SCALE GENOMIC DNA]</scope>
    <source>
        <strain evidence="6 7">NKC851-2</strain>
    </source>
</reference>
<keyword evidence="6" id="KW-0540">Nuclease</keyword>
<keyword evidence="2" id="KW-0472">Membrane</keyword>
<dbReference type="InterPro" id="IPR007560">
    <property type="entry name" value="Restrct_endonuc_IV_Mrr"/>
</dbReference>
<dbReference type="GO" id="GO:0003677">
    <property type="term" value="F:DNA binding"/>
    <property type="evidence" value="ECO:0007669"/>
    <property type="project" value="InterPro"/>
</dbReference>
<feature type="region of interest" description="Disordered" evidence="1">
    <location>
        <begin position="60"/>
        <end position="85"/>
    </location>
</feature>
<feature type="compositionally biased region" description="Low complexity" evidence="1">
    <location>
        <begin position="67"/>
        <end position="83"/>
    </location>
</feature>
<evidence type="ECO:0000313" key="4">
    <source>
        <dbReference type="EMBL" id="TRM08776.1"/>
    </source>
</evidence>
<dbReference type="SUPFAM" id="SSF52980">
    <property type="entry name" value="Restriction endonuclease-like"/>
    <property type="match status" value="1"/>
</dbReference>
<dbReference type="PANTHER" id="PTHR30015">
    <property type="entry name" value="MRR RESTRICTION SYSTEM PROTEIN"/>
    <property type="match status" value="1"/>
</dbReference>
<dbReference type="Pfam" id="PF04471">
    <property type="entry name" value="Mrr_cat"/>
    <property type="match status" value="1"/>
</dbReference>
<dbReference type="InterPro" id="IPR011335">
    <property type="entry name" value="Restrct_endonuc-II-like"/>
</dbReference>
<evidence type="ECO:0000259" key="3">
    <source>
        <dbReference type="Pfam" id="PF04471"/>
    </source>
</evidence>
<dbReference type="Proteomes" id="UP000319280">
    <property type="component" value="Unassembled WGS sequence"/>
</dbReference>
<dbReference type="InterPro" id="IPR052906">
    <property type="entry name" value="Type_IV_Methyl-Rstrct_Enzyme"/>
</dbReference>
<evidence type="ECO:0000256" key="2">
    <source>
        <dbReference type="SAM" id="Phobius"/>
    </source>
</evidence>
<dbReference type="AlphaFoldDB" id="A0A549YLW5"/>
<feature type="transmembrane region" description="Helical" evidence="2">
    <location>
        <begin position="35"/>
        <end position="56"/>
    </location>
</feature>
<gene>
    <name evidence="6" type="ORF">FH966_14840</name>
    <name evidence="4" type="ORF">FH966_16505</name>
    <name evidence="5" type="ORF">FH966_16655</name>
</gene>
<sequence>MNKSDKNTIGTLIALLIIIPGFIFRDIFTSFIPNYIYLFLLIVVAAIISSIITSKIPDKKKKRKKSNSSGNISKSSKTNKGNIPHNRLLSDKEILPLPLEKLSWHEFERLCYLYYKSKGYKPQETSEGADGGVDLIIYNRYHQSYVAIQIKHYIRSNNQITVKEIRELHASRKNHECTLADFITTSSFTKDAAIEADKFNIKTRDINWVRNKIDKWRFNQKKSI</sequence>
<dbReference type="InterPro" id="IPR011856">
    <property type="entry name" value="tRNA_endonuc-like_dom_sf"/>
</dbReference>
<dbReference type="RefSeq" id="WP_142791794.1">
    <property type="nucleotide sequence ID" value="NZ_VJMZ01000001.1"/>
</dbReference>
<evidence type="ECO:0000313" key="7">
    <source>
        <dbReference type="Proteomes" id="UP000319280"/>
    </source>
</evidence>